<dbReference type="EMBL" id="JACIEK010000001">
    <property type="protein sequence ID" value="MBB3997327.1"/>
    <property type="molecule type" value="Genomic_DNA"/>
</dbReference>
<keyword evidence="2 5" id="KW-0812">Transmembrane</keyword>
<accession>A0A7W6E9Q8</accession>
<name>A0A7W6E9Q8_9HYPH</name>
<feature type="transmembrane region" description="Helical" evidence="5">
    <location>
        <begin position="337"/>
        <end position="361"/>
    </location>
</feature>
<feature type="transmembrane region" description="Helical" evidence="5">
    <location>
        <begin position="77"/>
        <end position="94"/>
    </location>
</feature>
<dbReference type="Pfam" id="PF07690">
    <property type="entry name" value="MFS_1"/>
    <property type="match status" value="1"/>
</dbReference>
<feature type="transmembrane region" description="Helical" evidence="5">
    <location>
        <begin position="100"/>
        <end position="118"/>
    </location>
</feature>
<organism evidence="7 8">
    <name type="scientific">Aureimonas pseudogalii</name>
    <dbReference type="NCBI Taxonomy" id="1744844"/>
    <lineage>
        <taxon>Bacteria</taxon>
        <taxon>Pseudomonadati</taxon>
        <taxon>Pseudomonadota</taxon>
        <taxon>Alphaproteobacteria</taxon>
        <taxon>Hyphomicrobiales</taxon>
        <taxon>Aurantimonadaceae</taxon>
        <taxon>Aureimonas</taxon>
    </lineage>
</organism>
<dbReference type="PANTHER" id="PTHR23514:SF13">
    <property type="entry name" value="INNER MEMBRANE PROTEIN YBJJ"/>
    <property type="match status" value="1"/>
</dbReference>
<dbReference type="InterPro" id="IPR020846">
    <property type="entry name" value="MFS_dom"/>
</dbReference>
<dbReference type="InterPro" id="IPR051788">
    <property type="entry name" value="MFS_Transporter"/>
</dbReference>
<evidence type="ECO:0000256" key="4">
    <source>
        <dbReference type="ARBA" id="ARBA00023136"/>
    </source>
</evidence>
<keyword evidence="3 5" id="KW-1133">Transmembrane helix</keyword>
<dbReference type="PROSITE" id="PS50850">
    <property type="entry name" value="MFS"/>
    <property type="match status" value="1"/>
</dbReference>
<evidence type="ECO:0000256" key="3">
    <source>
        <dbReference type="ARBA" id="ARBA00022989"/>
    </source>
</evidence>
<dbReference type="SUPFAM" id="SSF103473">
    <property type="entry name" value="MFS general substrate transporter"/>
    <property type="match status" value="1"/>
</dbReference>
<dbReference type="InterPro" id="IPR011701">
    <property type="entry name" value="MFS"/>
</dbReference>
<feature type="transmembrane region" description="Helical" evidence="5">
    <location>
        <begin position="277"/>
        <end position="299"/>
    </location>
</feature>
<dbReference type="InterPro" id="IPR036259">
    <property type="entry name" value="MFS_trans_sf"/>
</dbReference>
<gene>
    <name evidence="7" type="ORF">GGR04_001148</name>
</gene>
<evidence type="ECO:0000256" key="2">
    <source>
        <dbReference type="ARBA" id="ARBA00022692"/>
    </source>
</evidence>
<dbReference type="CDD" id="cd17393">
    <property type="entry name" value="MFS_MosC_like"/>
    <property type="match status" value="1"/>
</dbReference>
<dbReference type="RefSeq" id="WP_183198711.1">
    <property type="nucleotide sequence ID" value="NZ_JACIEK010000001.1"/>
</dbReference>
<feature type="transmembrane region" description="Helical" evidence="5">
    <location>
        <begin position="139"/>
        <end position="159"/>
    </location>
</feature>
<evidence type="ECO:0000313" key="7">
    <source>
        <dbReference type="EMBL" id="MBB3997327.1"/>
    </source>
</evidence>
<keyword evidence="8" id="KW-1185">Reference proteome</keyword>
<evidence type="ECO:0000256" key="5">
    <source>
        <dbReference type="SAM" id="Phobius"/>
    </source>
</evidence>
<feature type="transmembrane region" description="Helical" evidence="5">
    <location>
        <begin position="305"/>
        <end position="325"/>
    </location>
</feature>
<dbReference type="PANTHER" id="PTHR23514">
    <property type="entry name" value="BYPASS OF STOP CODON PROTEIN 6"/>
    <property type="match status" value="1"/>
</dbReference>
<reference evidence="7 8" key="1">
    <citation type="submission" date="2020-08" db="EMBL/GenBank/DDBJ databases">
        <title>Genomic Encyclopedia of Type Strains, Phase IV (KMG-IV): sequencing the most valuable type-strain genomes for metagenomic binning, comparative biology and taxonomic classification.</title>
        <authorList>
            <person name="Goeker M."/>
        </authorList>
    </citation>
    <scope>NUCLEOTIDE SEQUENCE [LARGE SCALE GENOMIC DNA]</scope>
    <source>
        <strain evidence="7 8">DSM 102238</strain>
    </source>
</reference>
<dbReference type="Gene3D" id="1.20.1250.20">
    <property type="entry name" value="MFS general substrate transporter like domains"/>
    <property type="match status" value="2"/>
</dbReference>
<keyword evidence="4 5" id="KW-0472">Membrane</keyword>
<dbReference type="AlphaFoldDB" id="A0A7W6E9Q8"/>
<feature type="transmembrane region" description="Helical" evidence="5">
    <location>
        <begin position="211"/>
        <end position="229"/>
    </location>
</feature>
<feature type="transmembrane region" description="Helical" evidence="5">
    <location>
        <begin position="46"/>
        <end position="65"/>
    </location>
</feature>
<evidence type="ECO:0000259" key="6">
    <source>
        <dbReference type="PROSITE" id="PS50850"/>
    </source>
</evidence>
<protein>
    <submittedName>
        <fullName evidence="7">MFS family permease</fullName>
    </submittedName>
</protein>
<comment type="subcellular location">
    <subcellularLocation>
        <location evidence="1">Membrane</location>
        <topology evidence="1">Multi-pass membrane protein</topology>
    </subcellularLocation>
</comment>
<evidence type="ECO:0000313" key="8">
    <source>
        <dbReference type="Proteomes" id="UP000542776"/>
    </source>
</evidence>
<dbReference type="GO" id="GO:0016020">
    <property type="term" value="C:membrane"/>
    <property type="evidence" value="ECO:0007669"/>
    <property type="project" value="UniProtKB-SubCell"/>
</dbReference>
<sequence>MKIPASFPPSRRAVSLAFLANGFVMGNWTPQVPVQAERLGLDEARLGLLILVIGIGAIVAMPLVGAAVSRFGSRRPVLVLQALLAFALPLLTLAPNPTAAAVAVFFFGMTMGGMDVAMNANAVSVERRLPKAMMSSCHGFWSIGGFAGAFVGGPLIAALGPFGHTVLVGLVLLAALVPVSRALREDRDDRPAVADAASEGAPAGRSPTRGAAALAAVAIGGCALFGMVPEGAAIDWSAIYLRQDLGADIATSGFAFAAFSATMALFRFLGDGIRDRLGAVGTVRVSVAFGIAGLLVIALAPGLAFALLGFAILGVGLSNLVPVAFSAAGNIEGLKPGIAISIATTIGYSGILIAPSAIGFFAGRFGFPPVFLALSACLVVIFLLSNLMRGADRAAGAHARETVAAE</sequence>
<comment type="caution">
    <text evidence="7">The sequence shown here is derived from an EMBL/GenBank/DDBJ whole genome shotgun (WGS) entry which is preliminary data.</text>
</comment>
<evidence type="ECO:0000256" key="1">
    <source>
        <dbReference type="ARBA" id="ARBA00004141"/>
    </source>
</evidence>
<feature type="transmembrane region" description="Helical" evidence="5">
    <location>
        <begin position="367"/>
        <end position="384"/>
    </location>
</feature>
<proteinExistence type="predicted"/>
<feature type="transmembrane region" description="Helical" evidence="5">
    <location>
        <begin position="249"/>
        <end position="270"/>
    </location>
</feature>
<feature type="domain" description="Major facilitator superfamily (MFS) profile" evidence="6">
    <location>
        <begin position="10"/>
        <end position="393"/>
    </location>
</feature>
<dbReference type="GO" id="GO:0022857">
    <property type="term" value="F:transmembrane transporter activity"/>
    <property type="evidence" value="ECO:0007669"/>
    <property type="project" value="InterPro"/>
</dbReference>
<dbReference type="Proteomes" id="UP000542776">
    <property type="component" value="Unassembled WGS sequence"/>
</dbReference>
<feature type="transmembrane region" description="Helical" evidence="5">
    <location>
        <begin position="165"/>
        <end position="183"/>
    </location>
</feature>